<feature type="non-terminal residue" evidence="2">
    <location>
        <position position="1"/>
    </location>
</feature>
<name>A0A7L2R4Y9_9PASS</name>
<dbReference type="PANTHER" id="PTHR11360:SF21">
    <property type="entry name" value="MONOCARBOXYLATE TRANSPORTER 6"/>
    <property type="match status" value="1"/>
</dbReference>
<dbReference type="AlphaFoldDB" id="A0A7L2R4Y9"/>
<protein>
    <submittedName>
        <fullName evidence="2">MOT6 protein</fullName>
    </submittedName>
</protein>
<evidence type="ECO:0000313" key="2">
    <source>
        <dbReference type="EMBL" id="NXS04192.1"/>
    </source>
</evidence>
<organism evidence="2 3">
    <name type="scientific">Oxylabes madagascariensis</name>
    <name type="common">white-throated Oxylabes</name>
    <dbReference type="NCBI Taxonomy" id="98144"/>
    <lineage>
        <taxon>Eukaryota</taxon>
        <taxon>Metazoa</taxon>
        <taxon>Chordata</taxon>
        <taxon>Craniata</taxon>
        <taxon>Vertebrata</taxon>
        <taxon>Euteleostomi</taxon>
        <taxon>Archelosauria</taxon>
        <taxon>Archosauria</taxon>
        <taxon>Dinosauria</taxon>
        <taxon>Saurischia</taxon>
        <taxon>Theropoda</taxon>
        <taxon>Coelurosauria</taxon>
        <taxon>Aves</taxon>
        <taxon>Neognathae</taxon>
        <taxon>Neoaves</taxon>
        <taxon>Telluraves</taxon>
        <taxon>Australaves</taxon>
        <taxon>Passeriformes</taxon>
        <taxon>Sylvioidea</taxon>
        <taxon>Timaliidae</taxon>
        <taxon>Oxylabes</taxon>
    </lineage>
</organism>
<dbReference type="InterPro" id="IPR050327">
    <property type="entry name" value="Proton-linked_MCT"/>
</dbReference>
<dbReference type="GO" id="GO:0016323">
    <property type="term" value="C:basolateral plasma membrane"/>
    <property type="evidence" value="ECO:0007669"/>
    <property type="project" value="TreeGrafter"/>
</dbReference>
<comment type="caution">
    <text evidence="2">The sequence shown here is derived from an EMBL/GenBank/DDBJ whole genome shotgun (WGS) entry which is preliminary data.</text>
</comment>
<gene>
    <name evidence="2" type="primary">Slc16a5_1</name>
    <name evidence="2" type="ORF">OXYMAD_R10022</name>
</gene>
<keyword evidence="1" id="KW-0812">Transmembrane</keyword>
<keyword evidence="1" id="KW-0472">Membrane</keyword>
<evidence type="ECO:0000256" key="1">
    <source>
        <dbReference type="SAM" id="Phobius"/>
    </source>
</evidence>
<feature type="transmembrane region" description="Helical" evidence="1">
    <location>
        <begin position="19"/>
        <end position="45"/>
    </location>
</feature>
<dbReference type="GO" id="GO:0008028">
    <property type="term" value="F:monocarboxylic acid transmembrane transporter activity"/>
    <property type="evidence" value="ECO:0007669"/>
    <property type="project" value="TreeGrafter"/>
</dbReference>
<dbReference type="OrthoDB" id="2213137at2759"/>
<evidence type="ECO:0000313" key="3">
    <source>
        <dbReference type="Proteomes" id="UP000570288"/>
    </source>
</evidence>
<accession>A0A7L2R4Y9</accession>
<proteinExistence type="predicted"/>
<sequence>MSQGGAAGRGTAKPQDQGWAWMVLLAAVVLQGLTLGFPSCIGVFFTDLQHEFQASNSQTSWFPSIMVAVLHGGG</sequence>
<dbReference type="PANTHER" id="PTHR11360">
    <property type="entry name" value="MONOCARBOXYLATE TRANSPORTER"/>
    <property type="match status" value="1"/>
</dbReference>
<dbReference type="EMBL" id="VYZR01359849">
    <property type="protein sequence ID" value="NXS04192.1"/>
    <property type="molecule type" value="Genomic_DNA"/>
</dbReference>
<dbReference type="Proteomes" id="UP000570288">
    <property type="component" value="Unassembled WGS sequence"/>
</dbReference>
<reference evidence="2 3" key="1">
    <citation type="submission" date="2019-09" db="EMBL/GenBank/DDBJ databases">
        <title>Bird 10,000 Genomes (B10K) Project - Family phase.</title>
        <authorList>
            <person name="Zhang G."/>
        </authorList>
    </citation>
    <scope>NUCLEOTIDE SEQUENCE [LARGE SCALE GENOMIC DNA]</scope>
    <source>
        <strain evidence="2">B10K-DU-002-81</strain>
    </source>
</reference>
<keyword evidence="3" id="KW-1185">Reference proteome</keyword>
<feature type="non-terminal residue" evidence="2">
    <location>
        <position position="74"/>
    </location>
</feature>
<keyword evidence="1" id="KW-1133">Transmembrane helix</keyword>